<reference evidence="6 7" key="1">
    <citation type="submission" date="2024-04" db="EMBL/GenBank/DDBJ databases">
        <title>Novel species of the genus Ideonella isolated from streams.</title>
        <authorList>
            <person name="Lu H."/>
        </authorList>
    </citation>
    <scope>NUCLEOTIDE SEQUENCE [LARGE SCALE GENOMIC DNA]</scope>
    <source>
        <strain evidence="6 7">BYS139W</strain>
    </source>
</reference>
<dbReference type="PRINTS" id="PR00260">
    <property type="entry name" value="CHEMTRNSDUCR"/>
</dbReference>
<evidence type="ECO:0000313" key="6">
    <source>
        <dbReference type="EMBL" id="MEK8029084.1"/>
    </source>
</evidence>
<dbReference type="Pfam" id="PF00015">
    <property type="entry name" value="MCPsignal"/>
    <property type="match status" value="1"/>
</dbReference>
<comment type="similarity">
    <text evidence="2">Belongs to the methyl-accepting chemotaxis (MCP) protein family.</text>
</comment>
<comment type="caution">
    <text evidence="6">The sequence shown here is derived from an EMBL/GenBank/DDBJ whole genome shotgun (WGS) entry which is preliminary data.</text>
</comment>
<dbReference type="SMART" id="SM00304">
    <property type="entry name" value="HAMP"/>
    <property type="match status" value="1"/>
</dbReference>
<evidence type="ECO:0000256" key="1">
    <source>
        <dbReference type="ARBA" id="ARBA00022481"/>
    </source>
</evidence>
<evidence type="ECO:0000259" key="5">
    <source>
        <dbReference type="PROSITE" id="PS50885"/>
    </source>
</evidence>
<dbReference type="InterPro" id="IPR051310">
    <property type="entry name" value="MCP_chemotaxis"/>
</dbReference>
<feature type="domain" description="Methyl-accepting transducer" evidence="4">
    <location>
        <begin position="283"/>
        <end position="512"/>
    </location>
</feature>
<feature type="domain" description="HAMP" evidence="5">
    <location>
        <begin position="226"/>
        <end position="278"/>
    </location>
</feature>
<dbReference type="PROSITE" id="PS50111">
    <property type="entry name" value="CHEMOTAXIS_TRANSDUC_2"/>
    <property type="match status" value="1"/>
</dbReference>
<dbReference type="InterPro" id="IPR004089">
    <property type="entry name" value="MCPsignal_dom"/>
</dbReference>
<dbReference type="PANTHER" id="PTHR43531">
    <property type="entry name" value="PROTEIN ICFG"/>
    <property type="match status" value="1"/>
</dbReference>
<keyword evidence="3" id="KW-0807">Transducer</keyword>
<keyword evidence="7" id="KW-1185">Reference proteome</keyword>
<dbReference type="SMART" id="SM00283">
    <property type="entry name" value="MA"/>
    <property type="match status" value="1"/>
</dbReference>
<dbReference type="InterPro" id="IPR004090">
    <property type="entry name" value="Chemotax_Me-accpt_rcpt"/>
</dbReference>
<dbReference type="RefSeq" id="WP_341376872.1">
    <property type="nucleotide sequence ID" value="NZ_JBBUTF010000039.1"/>
</dbReference>
<dbReference type="SUPFAM" id="SSF58104">
    <property type="entry name" value="Methyl-accepting chemotaxis protein (MCP) signaling domain"/>
    <property type="match status" value="1"/>
</dbReference>
<evidence type="ECO:0000313" key="7">
    <source>
        <dbReference type="Proteomes" id="UP001368500"/>
    </source>
</evidence>
<organism evidence="6 7">
    <name type="scientific">Pseudaquabacterium rugosum</name>
    <dbReference type="NCBI Taxonomy" id="2984194"/>
    <lineage>
        <taxon>Bacteria</taxon>
        <taxon>Pseudomonadati</taxon>
        <taxon>Pseudomonadota</taxon>
        <taxon>Betaproteobacteria</taxon>
        <taxon>Burkholderiales</taxon>
        <taxon>Sphaerotilaceae</taxon>
        <taxon>Pseudaquabacterium</taxon>
    </lineage>
</organism>
<dbReference type="CDD" id="cd11386">
    <property type="entry name" value="MCP_signal"/>
    <property type="match status" value="1"/>
</dbReference>
<dbReference type="PROSITE" id="PS50885">
    <property type="entry name" value="HAMP"/>
    <property type="match status" value="1"/>
</dbReference>
<gene>
    <name evidence="6" type="ORF">AACH11_24270</name>
</gene>
<evidence type="ECO:0000256" key="2">
    <source>
        <dbReference type="ARBA" id="ARBA00029447"/>
    </source>
</evidence>
<accession>A0ABU9BJ47</accession>
<dbReference type="Pfam" id="PF00672">
    <property type="entry name" value="HAMP"/>
    <property type="match status" value="1"/>
</dbReference>
<proteinExistence type="inferred from homology"/>
<dbReference type="PANTHER" id="PTHR43531:SF14">
    <property type="entry name" value="METHYL-ACCEPTING CHEMOTAXIS PROTEIN I-RELATED"/>
    <property type="match status" value="1"/>
</dbReference>
<dbReference type="EMBL" id="JBBUTF010000039">
    <property type="protein sequence ID" value="MEK8029084.1"/>
    <property type="molecule type" value="Genomic_DNA"/>
</dbReference>
<evidence type="ECO:0000259" key="4">
    <source>
        <dbReference type="PROSITE" id="PS50111"/>
    </source>
</evidence>
<evidence type="ECO:0000256" key="3">
    <source>
        <dbReference type="PROSITE-ProRule" id="PRU00284"/>
    </source>
</evidence>
<dbReference type="Gene3D" id="1.10.287.950">
    <property type="entry name" value="Methyl-accepting chemotaxis protein"/>
    <property type="match status" value="1"/>
</dbReference>
<protein>
    <submittedName>
        <fullName evidence="6">Methyl-accepting chemotaxis protein</fullName>
    </submittedName>
</protein>
<dbReference type="CDD" id="cd06225">
    <property type="entry name" value="HAMP"/>
    <property type="match status" value="1"/>
</dbReference>
<dbReference type="Proteomes" id="UP001368500">
    <property type="component" value="Unassembled WGS sequence"/>
</dbReference>
<dbReference type="InterPro" id="IPR003660">
    <property type="entry name" value="HAMP_dom"/>
</dbReference>
<keyword evidence="1" id="KW-0488">Methylation</keyword>
<name>A0ABU9BJ47_9BURK</name>
<sequence length="532" mass="56627">MSTSERHRPVTHWMRQFTIRTRMRGAIAMVLALFGVLALTMLSGVRHLSELNEHFIEHALKEVQDVGALQGALGTLRQRQSDILLHPGDSAGHPQRMQQWRAAVEALDARLNALTEGDEDEDNPIARQARQELTAWRDGAQPLLQSLASAAADAAPTMERQLTEATGGRVRTIEQSLERIAAIVQSEATEGRAEFEAQVRQMLWVFGGVLTLTVLVVVPLTLMNARAIVAPMEQARRIALAIAEGDLGHRIDSTGRDEVSELLGALEHMQAALGRLVGDVRQAAGSIQLASNEVASGNTDLSSRTEQTAGQLQSTASSMQELTQNVRQTAEATQHASELVGTASGVAERGGQVVSQVVATMGDIHDAARRIADIIGTIDGIAFQTNILALNAAVEAARAGEQGRGFAVVAGEVRALAQRSAAAAREIKGLIGTSVERVETGTGLVRDAGSTMDEIVASVQRVADIITEISAATREQSQGIGEISQTVGQLDGMTQQNAALVEQSAAAAESLKDQAGRLTEAVARFRETRTPA</sequence>